<accession>I3Z943</accession>
<dbReference type="EMBL" id="CP003281">
    <property type="protein sequence ID" value="AFL85761.1"/>
    <property type="molecule type" value="Genomic_DNA"/>
</dbReference>
<evidence type="ECO:0000313" key="2">
    <source>
        <dbReference type="Proteomes" id="UP000006050"/>
    </source>
</evidence>
<name>I3Z943_BELBD</name>
<dbReference type="AlphaFoldDB" id="I3Z943"/>
<dbReference type="Proteomes" id="UP000006050">
    <property type="component" value="Chromosome"/>
</dbReference>
<reference evidence="2" key="1">
    <citation type="submission" date="2012-06" db="EMBL/GenBank/DDBJ databases">
        <title>The complete genome of Belliella baltica DSM 15883.</title>
        <authorList>
            <person name="Lucas S."/>
            <person name="Copeland A."/>
            <person name="Lapidus A."/>
            <person name="Goodwin L."/>
            <person name="Pitluck S."/>
            <person name="Peters L."/>
            <person name="Mikhailova N."/>
            <person name="Davenport K."/>
            <person name="Kyrpides N."/>
            <person name="Mavromatis K."/>
            <person name="Pagani I."/>
            <person name="Ivanova N."/>
            <person name="Ovchinnikova G."/>
            <person name="Zeytun A."/>
            <person name="Detter J.C."/>
            <person name="Han C."/>
            <person name="Land M."/>
            <person name="Hauser L."/>
            <person name="Markowitz V."/>
            <person name="Cheng J.-F."/>
            <person name="Hugenholtz P."/>
            <person name="Woyke T."/>
            <person name="Wu D."/>
            <person name="Tindall B."/>
            <person name="Pomrenke H."/>
            <person name="Brambilla E."/>
            <person name="Klenk H.-P."/>
            <person name="Eisen J.A."/>
        </authorList>
    </citation>
    <scope>NUCLEOTIDE SEQUENCE [LARGE SCALE GENOMIC DNA]</scope>
    <source>
        <strain evidence="2">DSM 15883 / CIP 108006 / LMG 21964 / BA134</strain>
    </source>
</reference>
<organism evidence="1 2">
    <name type="scientific">Belliella baltica (strain DSM 15883 / CIP 108006 / LMG 21964 / BA134)</name>
    <dbReference type="NCBI Taxonomy" id="866536"/>
    <lineage>
        <taxon>Bacteria</taxon>
        <taxon>Pseudomonadati</taxon>
        <taxon>Bacteroidota</taxon>
        <taxon>Cytophagia</taxon>
        <taxon>Cytophagales</taxon>
        <taxon>Cyclobacteriaceae</taxon>
        <taxon>Belliella</taxon>
    </lineage>
</organism>
<gene>
    <name evidence="1" type="ordered locus">Belba_3251</name>
</gene>
<dbReference type="KEGG" id="bbd:Belba_3251"/>
<proteinExistence type="predicted"/>
<evidence type="ECO:0000313" key="1">
    <source>
        <dbReference type="EMBL" id="AFL85761.1"/>
    </source>
</evidence>
<keyword evidence="2" id="KW-1185">Reference proteome</keyword>
<sequence length="32" mass="3660">MNLKNSITNQENKYETIPIIRNELVDAKGISL</sequence>
<dbReference type="HOGENOM" id="CLU_3388243_0_0_10"/>
<protein>
    <submittedName>
        <fullName evidence="1">Uncharacterized protein</fullName>
    </submittedName>
</protein>